<dbReference type="InterPro" id="IPR057326">
    <property type="entry name" value="KR_dom"/>
</dbReference>
<protein>
    <submittedName>
        <fullName evidence="5">SDR family oxidoreductase</fullName>
    </submittedName>
</protein>
<evidence type="ECO:0000313" key="5">
    <source>
        <dbReference type="EMBL" id="MBT1690505.1"/>
    </source>
</evidence>
<dbReference type="PANTHER" id="PTHR24321:SF8">
    <property type="entry name" value="ESTRADIOL 17-BETA-DEHYDROGENASE 8-RELATED"/>
    <property type="match status" value="1"/>
</dbReference>
<dbReference type="InterPro" id="IPR002347">
    <property type="entry name" value="SDR_fam"/>
</dbReference>
<keyword evidence="6" id="KW-1185">Reference proteome</keyword>
<dbReference type="PROSITE" id="PS00061">
    <property type="entry name" value="ADH_SHORT"/>
    <property type="match status" value="1"/>
</dbReference>
<evidence type="ECO:0000256" key="2">
    <source>
        <dbReference type="ARBA" id="ARBA00023002"/>
    </source>
</evidence>
<dbReference type="SUPFAM" id="SSF51735">
    <property type="entry name" value="NAD(P)-binding Rossmann-fold domains"/>
    <property type="match status" value="1"/>
</dbReference>
<evidence type="ECO:0000313" key="6">
    <source>
        <dbReference type="Proteomes" id="UP001319180"/>
    </source>
</evidence>
<dbReference type="Pfam" id="PF13561">
    <property type="entry name" value="adh_short_C2"/>
    <property type="match status" value="1"/>
</dbReference>
<keyword evidence="2" id="KW-0560">Oxidoreductase</keyword>
<dbReference type="Proteomes" id="UP001319180">
    <property type="component" value="Unassembled WGS sequence"/>
</dbReference>
<keyword evidence="3" id="KW-0520">NAD</keyword>
<sequence length="248" mass="26244">MNAFENKVAVVTGGNSGIGFATAQALKQQGAKVVITGRRKEPLHVAAKSLEVDHYHGDQGTLADTDGLVRYVASHYGKVDILVVNAGVAAFQPIAVTSEETFDTMVGINFKGAFFAVQKFLPILQDGAAIVMISSNSASMSTPGTSVYAASKAALNTLMRIAAVEFAPRKIRVNVVSPGPTDTDIVHKFGFDEQTLKGMREAVIRQVPLSKTGTANDVASLILYLANNETSSFITGGEFFIDGGMTIK</sequence>
<dbReference type="InterPro" id="IPR036291">
    <property type="entry name" value="NAD(P)-bd_dom_sf"/>
</dbReference>
<dbReference type="GO" id="GO:0016491">
    <property type="term" value="F:oxidoreductase activity"/>
    <property type="evidence" value="ECO:0007669"/>
    <property type="project" value="UniProtKB-KW"/>
</dbReference>
<proteinExistence type="inferred from homology"/>
<dbReference type="FunFam" id="3.40.50.720:FF:000084">
    <property type="entry name" value="Short-chain dehydrogenase reductase"/>
    <property type="match status" value="1"/>
</dbReference>
<dbReference type="InterPro" id="IPR020904">
    <property type="entry name" value="Sc_DH/Rdtase_CS"/>
</dbReference>
<comment type="caution">
    <text evidence="5">The sequence shown here is derived from an EMBL/GenBank/DDBJ whole genome shotgun (WGS) entry which is preliminary data.</text>
</comment>
<dbReference type="Gene3D" id="3.40.50.720">
    <property type="entry name" value="NAD(P)-binding Rossmann-like Domain"/>
    <property type="match status" value="1"/>
</dbReference>
<reference evidence="5 6" key="1">
    <citation type="submission" date="2021-05" db="EMBL/GenBank/DDBJ databases">
        <title>A Polyphasic approach of four new species of the genus Ohtaekwangia: Ohtaekwangia histidinii sp. nov., Ohtaekwangia cretensis sp. nov., Ohtaekwangia indiensis sp. nov., Ohtaekwangia reichenbachii sp. nov. from diverse environment.</title>
        <authorList>
            <person name="Octaviana S."/>
        </authorList>
    </citation>
    <scope>NUCLEOTIDE SEQUENCE [LARGE SCALE GENOMIC DNA]</scope>
    <source>
        <strain evidence="5 6">PWU37</strain>
    </source>
</reference>
<gene>
    <name evidence="5" type="ORF">KK078_28330</name>
</gene>
<dbReference type="PRINTS" id="PR00080">
    <property type="entry name" value="SDRFAMILY"/>
</dbReference>
<evidence type="ECO:0000256" key="1">
    <source>
        <dbReference type="ARBA" id="ARBA00006484"/>
    </source>
</evidence>
<evidence type="ECO:0000259" key="4">
    <source>
        <dbReference type="SMART" id="SM00822"/>
    </source>
</evidence>
<dbReference type="RefSeq" id="WP_254093932.1">
    <property type="nucleotide sequence ID" value="NZ_JAHESC010000069.1"/>
</dbReference>
<dbReference type="EMBL" id="JAHESC010000069">
    <property type="protein sequence ID" value="MBT1690505.1"/>
    <property type="molecule type" value="Genomic_DNA"/>
</dbReference>
<dbReference type="CDD" id="cd05233">
    <property type="entry name" value="SDR_c"/>
    <property type="match status" value="1"/>
</dbReference>
<dbReference type="SMART" id="SM00822">
    <property type="entry name" value="PKS_KR"/>
    <property type="match status" value="1"/>
</dbReference>
<name>A0AAP2DGY5_9BACT</name>
<organism evidence="5 6">
    <name type="scientific">Dawidia soli</name>
    <dbReference type="NCBI Taxonomy" id="2782352"/>
    <lineage>
        <taxon>Bacteria</taxon>
        <taxon>Pseudomonadati</taxon>
        <taxon>Bacteroidota</taxon>
        <taxon>Cytophagia</taxon>
        <taxon>Cytophagales</taxon>
        <taxon>Chryseotaleaceae</taxon>
        <taxon>Dawidia</taxon>
    </lineage>
</organism>
<dbReference type="AlphaFoldDB" id="A0AAP2DGY5"/>
<feature type="domain" description="Ketoreductase" evidence="4">
    <location>
        <begin position="7"/>
        <end position="183"/>
    </location>
</feature>
<dbReference type="PRINTS" id="PR00081">
    <property type="entry name" value="GDHRDH"/>
</dbReference>
<comment type="similarity">
    <text evidence="1">Belongs to the short-chain dehydrogenases/reductases (SDR) family.</text>
</comment>
<dbReference type="PANTHER" id="PTHR24321">
    <property type="entry name" value="DEHYDROGENASES, SHORT CHAIN"/>
    <property type="match status" value="1"/>
</dbReference>
<evidence type="ECO:0000256" key="3">
    <source>
        <dbReference type="ARBA" id="ARBA00023027"/>
    </source>
</evidence>
<accession>A0AAP2DGY5</accession>